<keyword evidence="1" id="KW-0812">Transmembrane</keyword>
<name>A0A183IKC5_9BILA</name>
<dbReference type="AlphaFoldDB" id="A0A183IKC5"/>
<organism evidence="5">
    <name type="scientific">Soboliphyme baturini</name>
    <dbReference type="NCBI Taxonomy" id="241478"/>
    <lineage>
        <taxon>Eukaryota</taxon>
        <taxon>Metazoa</taxon>
        <taxon>Ecdysozoa</taxon>
        <taxon>Nematoda</taxon>
        <taxon>Enoplea</taxon>
        <taxon>Dorylaimia</taxon>
        <taxon>Dioctophymatida</taxon>
        <taxon>Dioctophymatoidea</taxon>
        <taxon>Soboliphymatidae</taxon>
        <taxon>Soboliphyme</taxon>
    </lineage>
</organism>
<keyword evidence="4" id="KW-1185">Reference proteome</keyword>
<protein>
    <submittedName>
        <fullName evidence="5">Inner membrane protein</fullName>
    </submittedName>
</protein>
<feature type="signal peptide" evidence="2">
    <location>
        <begin position="1"/>
        <end position="20"/>
    </location>
</feature>
<reference evidence="5" key="1">
    <citation type="submission" date="2016-06" db="UniProtKB">
        <authorList>
            <consortium name="WormBaseParasite"/>
        </authorList>
    </citation>
    <scope>IDENTIFICATION</scope>
</reference>
<proteinExistence type="predicted"/>
<feature type="chain" id="PRO_5043140046" evidence="2">
    <location>
        <begin position="21"/>
        <end position="76"/>
    </location>
</feature>
<keyword evidence="2" id="KW-0732">Signal</keyword>
<dbReference type="Proteomes" id="UP000270296">
    <property type="component" value="Unassembled WGS sequence"/>
</dbReference>
<dbReference type="EMBL" id="UZAM01008110">
    <property type="protein sequence ID" value="VDP03289.1"/>
    <property type="molecule type" value="Genomic_DNA"/>
</dbReference>
<gene>
    <name evidence="3" type="ORF">SBAD_LOCUS4071</name>
</gene>
<keyword evidence="1" id="KW-0472">Membrane</keyword>
<evidence type="ECO:0000256" key="2">
    <source>
        <dbReference type="SAM" id="SignalP"/>
    </source>
</evidence>
<accession>A0A183IKC5</accession>
<evidence type="ECO:0000256" key="1">
    <source>
        <dbReference type="SAM" id="Phobius"/>
    </source>
</evidence>
<keyword evidence="1" id="KW-1133">Transmembrane helix</keyword>
<sequence length="76" mass="8567">MDIGASSLFVLLYLVAWVLSCYDCVMQFENNTGHHQYSFPDGSLFIHWQNRLLAVCVICAINAVLYVASVIVARKQ</sequence>
<evidence type="ECO:0000313" key="4">
    <source>
        <dbReference type="Proteomes" id="UP000270296"/>
    </source>
</evidence>
<dbReference type="WBParaSite" id="SBAD_0000425201-mRNA-1">
    <property type="protein sequence ID" value="SBAD_0000425201-mRNA-1"/>
    <property type="gene ID" value="SBAD_0000425201"/>
</dbReference>
<evidence type="ECO:0000313" key="3">
    <source>
        <dbReference type="EMBL" id="VDP03289.1"/>
    </source>
</evidence>
<feature type="transmembrane region" description="Helical" evidence="1">
    <location>
        <begin position="52"/>
        <end position="73"/>
    </location>
</feature>
<reference evidence="3 4" key="2">
    <citation type="submission" date="2018-11" db="EMBL/GenBank/DDBJ databases">
        <authorList>
            <consortium name="Pathogen Informatics"/>
        </authorList>
    </citation>
    <scope>NUCLEOTIDE SEQUENCE [LARGE SCALE GENOMIC DNA]</scope>
</reference>
<evidence type="ECO:0000313" key="5">
    <source>
        <dbReference type="WBParaSite" id="SBAD_0000425201-mRNA-1"/>
    </source>
</evidence>